<dbReference type="InterPro" id="IPR045860">
    <property type="entry name" value="Snake_toxin-like_sf"/>
</dbReference>
<dbReference type="PANTHER" id="PTHR20914">
    <property type="entry name" value="LY6/PLAUR DOMAIN-CONTAINING PROTEIN 8"/>
    <property type="match status" value="1"/>
</dbReference>
<comment type="subcellular location">
    <subcellularLocation>
        <location evidence="1">Secreted</location>
    </subcellularLocation>
</comment>
<dbReference type="InterPro" id="IPR016054">
    <property type="entry name" value="LY6_UPA_recep-like"/>
</dbReference>
<evidence type="ECO:0000313" key="5">
    <source>
        <dbReference type="Proteomes" id="UP001652642"/>
    </source>
</evidence>
<sequence length="317" mass="35189">MWRRRQNGKSANIVRLCLSPANSLRCAKCVSKKGNCNETEVEVCSSYQDACFFEVKDFIGVSGTTVKRGCTTANYCRRYPGGYKGHLDRTMYCCSSDLCEPVDYHHSHTGAENGMVCQSCIGNEAECGQNAWSEPCHGNADRCIQISQRFLPGEELEPIIKGCGDSSFRDTLVAYQIGKDFAYIEQNVCGLRNCNNRSFPDISPGQPNGLKCYTCRETGKGECDRERLQLLNCTGIMDRCVHIISKDRDVPTTIQKGCATETMCTSYSDIYYKLMRQDSYPACCKKSFCNRAGDHSGPEMLLAVAGVVLWLALMAGK</sequence>
<evidence type="ECO:0000256" key="1">
    <source>
        <dbReference type="ARBA" id="ARBA00004613"/>
    </source>
</evidence>
<keyword evidence="2" id="KW-0964">Secreted</keyword>
<dbReference type="SUPFAM" id="SSF57302">
    <property type="entry name" value="Snake toxin-like"/>
    <property type="match status" value="3"/>
</dbReference>
<dbReference type="RefSeq" id="XP_072836272.1">
    <property type="nucleotide sequence ID" value="XM_072980171.1"/>
</dbReference>
<dbReference type="GeneID" id="110090698"/>
<dbReference type="InterPro" id="IPR050918">
    <property type="entry name" value="CNF-like_PLA2_Inhibitor"/>
</dbReference>
<dbReference type="Proteomes" id="UP001652642">
    <property type="component" value="Chromosome 9"/>
</dbReference>
<evidence type="ECO:0000313" key="6">
    <source>
        <dbReference type="RefSeq" id="XP_072836272.1"/>
    </source>
</evidence>
<proteinExistence type="predicted"/>
<evidence type="ECO:0000256" key="2">
    <source>
        <dbReference type="ARBA" id="ARBA00022525"/>
    </source>
</evidence>
<keyword evidence="5" id="KW-1185">Reference proteome</keyword>
<dbReference type="PANTHER" id="PTHR20914:SF9">
    <property type="entry name" value="COILED, ISOFORM A"/>
    <property type="match status" value="1"/>
</dbReference>
<keyword evidence="3" id="KW-1015">Disulfide bond</keyword>
<name>A0ABM5ET04_9SAUR</name>
<dbReference type="Gene3D" id="2.10.60.10">
    <property type="entry name" value="CD59"/>
    <property type="match status" value="3"/>
</dbReference>
<feature type="domain" description="UPAR/Ly6" evidence="4">
    <location>
        <begin position="210"/>
        <end position="301"/>
    </location>
</feature>
<protein>
    <submittedName>
        <fullName evidence="6">Urokinase plasminogen activator surface receptor-like isoform X1</fullName>
    </submittedName>
</protein>
<organism evidence="5 6">
    <name type="scientific">Pogona vitticeps</name>
    <name type="common">central bearded dragon</name>
    <dbReference type="NCBI Taxonomy" id="103695"/>
    <lineage>
        <taxon>Eukaryota</taxon>
        <taxon>Metazoa</taxon>
        <taxon>Chordata</taxon>
        <taxon>Craniata</taxon>
        <taxon>Vertebrata</taxon>
        <taxon>Euteleostomi</taxon>
        <taxon>Lepidosauria</taxon>
        <taxon>Squamata</taxon>
        <taxon>Bifurcata</taxon>
        <taxon>Unidentata</taxon>
        <taxon>Episquamata</taxon>
        <taxon>Toxicofera</taxon>
        <taxon>Iguania</taxon>
        <taxon>Acrodonta</taxon>
        <taxon>Agamidae</taxon>
        <taxon>Amphibolurinae</taxon>
        <taxon>Pogona</taxon>
    </lineage>
</organism>
<evidence type="ECO:0000259" key="4">
    <source>
        <dbReference type="SMART" id="SM00134"/>
    </source>
</evidence>
<reference evidence="6" key="1">
    <citation type="submission" date="2025-08" db="UniProtKB">
        <authorList>
            <consortium name="RefSeq"/>
        </authorList>
    </citation>
    <scope>IDENTIFICATION</scope>
</reference>
<gene>
    <name evidence="6" type="primary">LOC110090698</name>
</gene>
<feature type="domain" description="UPAR/Ly6" evidence="4">
    <location>
        <begin position="24"/>
        <end position="111"/>
    </location>
</feature>
<dbReference type="Pfam" id="PF00021">
    <property type="entry name" value="UPAR_LY6"/>
    <property type="match status" value="3"/>
</dbReference>
<dbReference type="SMART" id="SM00134">
    <property type="entry name" value="LU"/>
    <property type="match status" value="2"/>
</dbReference>
<accession>A0ABM5ET04</accession>
<evidence type="ECO:0000256" key="3">
    <source>
        <dbReference type="ARBA" id="ARBA00023157"/>
    </source>
</evidence>